<dbReference type="EMBL" id="LT906441">
    <property type="protein sequence ID" value="SNV40139.1"/>
    <property type="molecule type" value="Genomic_DNA"/>
</dbReference>
<sequence>MIWGKTDRATTTAVEMSCKAAGTDLRARRGFASEFAAPKQASIVASRSAS</sequence>
<protein>
    <submittedName>
        <fullName evidence="1">Uncharacterized protein</fullName>
    </submittedName>
</protein>
<dbReference type="KEGG" id="cgrn:4412665_01875"/>
<dbReference type="Proteomes" id="UP000215332">
    <property type="component" value="Chromosome 1"/>
</dbReference>
<reference evidence="1 2" key="1">
    <citation type="submission" date="2017-06" db="EMBL/GenBank/DDBJ databases">
        <authorList>
            <consortium name="Pathogen Informatics"/>
        </authorList>
    </citation>
    <scope>NUCLEOTIDE SEQUENCE [LARGE SCALE GENOMIC DNA]</scope>
    <source>
        <strain evidence="1 2">NCTC11865</strain>
    </source>
</reference>
<gene>
    <name evidence="1" type="ORF">SAMEA4412665_01875</name>
</gene>
<name>A0A239X0S6_9ACTN</name>
<evidence type="ECO:0000313" key="1">
    <source>
        <dbReference type="EMBL" id="SNV40139.1"/>
    </source>
</evidence>
<organism evidence="1 2">
    <name type="scientific">Cutibacterium granulosum</name>
    <dbReference type="NCBI Taxonomy" id="33011"/>
    <lineage>
        <taxon>Bacteria</taxon>
        <taxon>Bacillati</taxon>
        <taxon>Actinomycetota</taxon>
        <taxon>Actinomycetes</taxon>
        <taxon>Propionibacteriales</taxon>
        <taxon>Propionibacteriaceae</taxon>
        <taxon>Cutibacterium</taxon>
    </lineage>
</organism>
<dbReference type="AlphaFoldDB" id="A0A239X0S6"/>
<evidence type="ECO:0000313" key="2">
    <source>
        <dbReference type="Proteomes" id="UP000215332"/>
    </source>
</evidence>
<proteinExistence type="predicted"/>
<accession>A0A239X0S6</accession>